<dbReference type="OrthoDB" id="839726at2"/>
<sequence>MKIVAQFVLFLFLSFIALPTIVMVINKDSDISNAYSLTEEEESHSHIKVVKAHIIVFEYFDATPSINNINTIFIDRNTSTKNLYSQDIFLPPPEVC</sequence>
<protein>
    <submittedName>
        <fullName evidence="1">Uncharacterized protein</fullName>
    </submittedName>
</protein>
<dbReference type="RefSeq" id="WP_103725823.1">
    <property type="nucleotide sequence ID" value="NZ_PQNY01000006.1"/>
</dbReference>
<name>A0A2S4N8N8_9FLAO</name>
<keyword evidence="2" id="KW-1185">Reference proteome</keyword>
<dbReference type="EMBL" id="PQNY01000006">
    <property type="protein sequence ID" value="POS02055.1"/>
    <property type="molecule type" value="Genomic_DNA"/>
</dbReference>
<dbReference type="Proteomes" id="UP000237056">
    <property type="component" value="Unassembled WGS sequence"/>
</dbReference>
<reference evidence="1 2" key="1">
    <citation type="submission" date="2018-01" db="EMBL/GenBank/DDBJ databases">
        <title>Genomic Encyclopedia of Type Strains, Phase I: the one thousand microbial genomes (KMG-I) project.</title>
        <authorList>
            <person name="Goeker M."/>
        </authorList>
    </citation>
    <scope>NUCLEOTIDE SEQUENCE [LARGE SCALE GENOMIC DNA]</scope>
    <source>
        <strain evidence="1 2">DSM 17960</strain>
    </source>
</reference>
<evidence type="ECO:0000313" key="2">
    <source>
        <dbReference type="Proteomes" id="UP000237056"/>
    </source>
</evidence>
<accession>A0A2S4N8N8</accession>
<dbReference type="AlphaFoldDB" id="A0A2S4N8N8"/>
<evidence type="ECO:0000313" key="1">
    <source>
        <dbReference type="EMBL" id="POS02055.1"/>
    </source>
</evidence>
<gene>
    <name evidence="1" type="ORF">Q361_106118</name>
</gene>
<organism evidence="1 2">
    <name type="scientific">Flavobacterium croceum DSM 17960</name>
    <dbReference type="NCBI Taxonomy" id="1121886"/>
    <lineage>
        <taxon>Bacteria</taxon>
        <taxon>Pseudomonadati</taxon>
        <taxon>Bacteroidota</taxon>
        <taxon>Flavobacteriia</taxon>
        <taxon>Flavobacteriales</taxon>
        <taxon>Flavobacteriaceae</taxon>
        <taxon>Flavobacterium</taxon>
    </lineage>
</organism>
<proteinExistence type="predicted"/>
<comment type="caution">
    <text evidence="1">The sequence shown here is derived from an EMBL/GenBank/DDBJ whole genome shotgun (WGS) entry which is preliminary data.</text>
</comment>